<dbReference type="PANTHER" id="PTHR13832:SF792">
    <property type="entry name" value="GM14286P"/>
    <property type="match status" value="1"/>
</dbReference>
<dbReference type="Pfam" id="PF00481">
    <property type="entry name" value="PP2C"/>
    <property type="match status" value="1"/>
</dbReference>
<organism evidence="2 3">
    <name type="scientific">Mycena sanguinolenta</name>
    <dbReference type="NCBI Taxonomy" id="230812"/>
    <lineage>
        <taxon>Eukaryota</taxon>
        <taxon>Fungi</taxon>
        <taxon>Dikarya</taxon>
        <taxon>Basidiomycota</taxon>
        <taxon>Agaricomycotina</taxon>
        <taxon>Agaricomycetes</taxon>
        <taxon>Agaricomycetidae</taxon>
        <taxon>Agaricales</taxon>
        <taxon>Marasmiineae</taxon>
        <taxon>Mycenaceae</taxon>
        <taxon>Mycena</taxon>
    </lineage>
</organism>
<comment type="caution">
    <text evidence="2">The sequence shown here is derived from an EMBL/GenBank/DDBJ whole genome shotgun (WGS) entry which is preliminary data.</text>
</comment>
<dbReference type="InterPro" id="IPR036457">
    <property type="entry name" value="PPM-type-like_dom_sf"/>
</dbReference>
<sequence>MVQAALMSAFEDSNSHSLHDDAVSKILSEQLLTLDERIKTDFISLLPSNLDALLDFDATVALRDANGKARVEVDRALSGTTATVALIDPTNRIHVASVGDCDAVLCAATENGWDCLDVGFHHQCSNPVEMARIEAEHPDEPDCITNRQFVPRLPGGMSLSRGIGDLAFKLPGNLVRVLGAWNQKSFIDSLKTPPYMSNIPETAHAHLPGQKFLIIASDGLDHLMRRFRRKDIPTREHGKIYAAAAARAAAGTNLAAEVLWEAFGGDGEDNVYGDAIAGKLQGRVDDITVAVVPL</sequence>
<dbReference type="Gene3D" id="3.60.40.10">
    <property type="entry name" value="PPM-type phosphatase domain"/>
    <property type="match status" value="1"/>
</dbReference>
<gene>
    <name evidence="2" type="ORF">MSAN_00214100</name>
</gene>
<dbReference type="PROSITE" id="PS51746">
    <property type="entry name" value="PPM_2"/>
    <property type="match status" value="1"/>
</dbReference>
<evidence type="ECO:0000313" key="3">
    <source>
        <dbReference type="Proteomes" id="UP000623467"/>
    </source>
</evidence>
<dbReference type="Proteomes" id="UP000623467">
    <property type="component" value="Unassembled WGS sequence"/>
</dbReference>
<dbReference type="InterPro" id="IPR015655">
    <property type="entry name" value="PP2C"/>
</dbReference>
<protein>
    <submittedName>
        <fullName evidence="2">Serine/threonine protein phosphatase 2C</fullName>
    </submittedName>
</protein>
<name>A0A8H7DJP7_9AGAR</name>
<dbReference type="OrthoDB" id="420076at2759"/>
<dbReference type="SUPFAM" id="SSF81606">
    <property type="entry name" value="PP2C-like"/>
    <property type="match status" value="1"/>
</dbReference>
<dbReference type="GO" id="GO:0004722">
    <property type="term" value="F:protein serine/threonine phosphatase activity"/>
    <property type="evidence" value="ECO:0007669"/>
    <property type="project" value="InterPro"/>
</dbReference>
<dbReference type="SMART" id="SM00332">
    <property type="entry name" value="PP2Cc"/>
    <property type="match status" value="1"/>
</dbReference>
<dbReference type="PANTHER" id="PTHR13832">
    <property type="entry name" value="PROTEIN PHOSPHATASE 2C"/>
    <property type="match status" value="1"/>
</dbReference>
<reference evidence="2" key="1">
    <citation type="submission" date="2020-05" db="EMBL/GenBank/DDBJ databases">
        <title>Mycena genomes resolve the evolution of fungal bioluminescence.</title>
        <authorList>
            <person name="Tsai I.J."/>
        </authorList>
    </citation>
    <scope>NUCLEOTIDE SEQUENCE</scope>
    <source>
        <strain evidence="2">160909Yilan</strain>
    </source>
</reference>
<dbReference type="EMBL" id="JACAZH010000001">
    <property type="protein sequence ID" value="KAF7377904.1"/>
    <property type="molecule type" value="Genomic_DNA"/>
</dbReference>
<dbReference type="AlphaFoldDB" id="A0A8H7DJP7"/>
<dbReference type="CDD" id="cd00143">
    <property type="entry name" value="PP2Cc"/>
    <property type="match status" value="1"/>
</dbReference>
<evidence type="ECO:0000313" key="2">
    <source>
        <dbReference type="EMBL" id="KAF7377904.1"/>
    </source>
</evidence>
<evidence type="ECO:0000259" key="1">
    <source>
        <dbReference type="PROSITE" id="PS51746"/>
    </source>
</evidence>
<proteinExistence type="predicted"/>
<keyword evidence="3" id="KW-1185">Reference proteome</keyword>
<dbReference type="InterPro" id="IPR001932">
    <property type="entry name" value="PPM-type_phosphatase-like_dom"/>
</dbReference>
<feature type="domain" description="PPM-type phosphatase" evidence="1">
    <location>
        <begin position="1"/>
        <end position="294"/>
    </location>
</feature>
<accession>A0A8H7DJP7</accession>